<keyword evidence="1" id="KW-1133">Transmembrane helix</keyword>
<feature type="transmembrane region" description="Helical" evidence="1">
    <location>
        <begin position="72"/>
        <end position="97"/>
    </location>
</feature>
<organism evidence="2 3">
    <name type="scientific">Rhizobium herbae</name>
    <dbReference type="NCBI Taxonomy" id="508661"/>
    <lineage>
        <taxon>Bacteria</taxon>
        <taxon>Pseudomonadati</taxon>
        <taxon>Pseudomonadota</taxon>
        <taxon>Alphaproteobacteria</taxon>
        <taxon>Hyphomicrobiales</taxon>
        <taxon>Rhizobiaceae</taxon>
        <taxon>Rhizobium/Agrobacterium group</taxon>
        <taxon>Rhizobium</taxon>
    </lineage>
</organism>
<comment type="caution">
    <text evidence="2">The sequence shown here is derived from an EMBL/GenBank/DDBJ whole genome shotgun (WGS) entry which is preliminary data.</text>
</comment>
<feature type="transmembrane region" description="Helical" evidence="1">
    <location>
        <begin position="171"/>
        <end position="197"/>
    </location>
</feature>
<reference evidence="2 3" key="1">
    <citation type="submission" date="2021-03" db="EMBL/GenBank/DDBJ databases">
        <title>Genomic Encyclopedia of Type Strains, Phase IV (KMG-IV): sequencing the most valuable type-strain genomes for metagenomic binning, comparative biology and taxonomic classification.</title>
        <authorList>
            <person name="Goeker M."/>
        </authorList>
    </citation>
    <scope>NUCLEOTIDE SEQUENCE [LARGE SCALE GENOMIC DNA]</scope>
    <source>
        <strain evidence="2 3">DSM 26427</strain>
    </source>
</reference>
<feature type="transmembrane region" description="Helical" evidence="1">
    <location>
        <begin position="15"/>
        <end position="36"/>
    </location>
</feature>
<feature type="transmembrane region" description="Helical" evidence="1">
    <location>
        <begin position="109"/>
        <end position="132"/>
    </location>
</feature>
<dbReference type="Proteomes" id="UP000823786">
    <property type="component" value="Unassembled WGS sequence"/>
</dbReference>
<name>A0ABS4ESD8_9HYPH</name>
<keyword evidence="1" id="KW-0812">Transmembrane</keyword>
<gene>
    <name evidence="2" type="ORF">J2Z75_004387</name>
</gene>
<keyword evidence="1" id="KW-0472">Membrane</keyword>
<dbReference type="RefSeq" id="WP_209854855.1">
    <property type="nucleotide sequence ID" value="NZ_JAGGJV010000008.1"/>
</dbReference>
<proteinExistence type="predicted"/>
<sequence>MADVFRQISQNTNEIMVVAFFVAYPSLLLAMIILPIMPYFNRLSFWILAFSNAVFCYWLASDAADSDDRFGVGVLIAFAAIVLFLICFALGATISTFRRRKEAAANRYVDVLFAFVTSVPIPLIILFPLGIFARWPGIIVFGLLICLAVALVCLAFFAVPGLRQRSPFDRFGLSCLMLAATLTLSVTIAYVSAVAVWTEAERGAEGHPYCLQSGNRPVTTMMDASVLTFREPKYSGSGVRFLRNHGLLIVDAADGRHVFNWSYRKTTFTSDSLYDSPNSTARPEILCTPQQHP</sequence>
<feature type="transmembrane region" description="Helical" evidence="1">
    <location>
        <begin position="43"/>
        <end position="60"/>
    </location>
</feature>
<protein>
    <submittedName>
        <fullName evidence="2">Cation transport ATPase</fullName>
    </submittedName>
</protein>
<accession>A0ABS4ESD8</accession>
<dbReference type="EMBL" id="JAGGJV010000008">
    <property type="protein sequence ID" value="MBP1860866.1"/>
    <property type="molecule type" value="Genomic_DNA"/>
</dbReference>
<evidence type="ECO:0000313" key="3">
    <source>
        <dbReference type="Proteomes" id="UP000823786"/>
    </source>
</evidence>
<keyword evidence="3" id="KW-1185">Reference proteome</keyword>
<feature type="transmembrane region" description="Helical" evidence="1">
    <location>
        <begin position="138"/>
        <end position="159"/>
    </location>
</feature>
<evidence type="ECO:0000256" key="1">
    <source>
        <dbReference type="SAM" id="Phobius"/>
    </source>
</evidence>
<evidence type="ECO:0000313" key="2">
    <source>
        <dbReference type="EMBL" id="MBP1860866.1"/>
    </source>
</evidence>